<reference evidence="3" key="1">
    <citation type="submission" date="2024-06" db="EMBL/GenBank/DDBJ databases">
        <title>Multi-omics analyses provide insights into the biosynthesis of the anticancer antibiotic pleurotin in Hohenbuehelia grisea.</title>
        <authorList>
            <person name="Weaver J.A."/>
            <person name="Alberti F."/>
        </authorList>
    </citation>
    <scope>NUCLEOTIDE SEQUENCE [LARGE SCALE GENOMIC DNA]</scope>
    <source>
        <strain evidence="3">T-177</strain>
    </source>
</reference>
<comment type="caution">
    <text evidence="2">The sequence shown here is derived from an EMBL/GenBank/DDBJ whole genome shotgun (WGS) entry which is preliminary data.</text>
</comment>
<accession>A0ABR3JHR9</accession>
<proteinExistence type="predicted"/>
<sequence length="443" mass="50696">MPQTSLQSATPYDHRSPTQFLNFPTEILDVICRFVPSADQLSLCLVCQRLKGISTRLVYHTISSLSMKSSRVVKLFRTLARVPEAAAAVKKLSVSVAYRTFGGFNRIFRDALMATTSLISLVIFDSHEAGLSLHLKDCYFPRLKEFEVASSPSVSQTDALYRFLSRHPTIQQLVITPDTMDVVVNVPYKPLALPKLQEYHGTDAWLDVIITLSEAELISIDRWDYLPSSPRESFDHVARLLTPSKGAAIRDFTAHLSGWDARALSMLQNLSELEYLSLINQSDFSVPFSPGFLEVLEKQTLPRMPHLREINFTNFWSYDEDEVERVDELENVLRWHKPCLQLNYITFPSERTWWYTEWNNSDSPIWIPLIKDDRNGGLVWTLLAIATGRYPVDWDSLPEGIQKIILAVQAAFPHQTERPNVDTLYSELQVSFNLTWPEMLPEL</sequence>
<name>A0ABR3JHR9_9AGAR</name>
<dbReference type="PROSITE" id="PS50181">
    <property type="entry name" value="FBOX"/>
    <property type="match status" value="1"/>
</dbReference>
<dbReference type="Pfam" id="PF00646">
    <property type="entry name" value="F-box"/>
    <property type="match status" value="1"/>
</dbReference>
<feature type="domain" description="F-box" evidence="1">
    <location>
        <begin position="17"/>
        <end position="62"/>
    </location>
</feature>
<organism evidence="2 3">
    <name type="scientific">Hohenbuehelia grisea</name>
    <dbReference type="NCBI Taxonomy" id="104357"/>
    <lineage>
        <taxon>Eukaryota</taxon>
        <taxon>Fungi</taxon>
        <taxon>Dikarya</taxon>
        <taxon>Basidiomycota</taxon>
        <taxon>Agaricomycotina</taxon>
        <taxon>Agaricomycetes</taxon>
        <taxon>Agaricomycetidae</taxon>
        <taxon>Agaricales</taxon>
        <taxon>Pleurotineae</taxon>
        <taxon>Pleurotaceae</taxon>
        <taxon>Hohenbuehelia</taxon>
    </lineage>
</organism>
<evidence type="ECO:0000313" key="2">
    <source>
        <dbReference type="EMBL" id="KAL0955308.1"/>
    </source>
</evidence>
<dbReference type="InterPro" id="IPR036047">
    <property type="entry name" value="F-box-like_dom_sf"/>
</dbReference>
<keyword evidence="3" id="KW-1185">Reference proteome</keyword>
<dbReference type="Proteomes" id="UP001556367">
    <property type="component" value="Unassembled WGS sequence"/>
</dbReference>
<gene>
    <name evidence="2" type="ORF">HGRIS_004194</name>
</gene>
<dbReference type="InterPro" id="IPR001810">
    <property type="entry name" value="F-box_dom"/>
</dbReference>
<dbReference type="SUPFAM" id="SSF81383">
    <property type="entry name" value="F-box domain"/>
    <property type="match status" value="1"/>
</dbReference>
<protein>
    <recommendedName>
        <fullName evidence="1">F-box domain-containing protein</fullName>
    </recommendedName>
</protein>
<evidence type="ECO:0000313" key="3">
    <source>
        <dbReference type="Proteomes" id="UP001556367"/>
    </source>
</evidence>
<dbReference type="EMBL" id="JASNQZ010000007">
    <property type="protein sequence ID" value="KAL0955308.1"/>
    <property type="molecule type" value="Genomic_DNA"/>
</dbReference>
<evidence type="ECO:0000259" key="1">
    <source>
        <dbReference type="PROSITE" id="PS50181"/>
    </source>
</evidence>